<evidence type="ECO:0000313" key="19">
    <source>
        <dbReference type="Proteomes" id="UP001321018"/>
    </source>
</evidence>
<feature type="domain" description="Galactose-1-phosphate uridyl transferase C-terminal" evidence="15">
    <location>
        <begin position="171"/>
        <end position="327"/>
    </location>
</feature>
<dbReference type="Pfam" id="PF02744">
    <property type="entry name" value="GalP_UDP_tr_C"/>
    <property type="match status" value="1"/>
</dbReference>
<evidence type="ECO:0000313" key="18">
    <source>
        <dbReference type="Proteomes" id="UP001320972"/>
    </source>
</evidence>
<dbReference type="PIRSF" id="PIRSF000808">
    <property type="entry name" value="GalT"/>
    <property type="match status" value="1"/>
</dbReference>
<dbReference type="InterPro" id="IPR019779">
    <property type="entry name" value="GalP_UDPtransf1_His-AS"/>
</dbReference>
<evidence type="ECO:0000256" key="11">
    <source>
        <dbReference type="ARBA" id="ARBA00030549"/>
    </source>
</evidence>
<dbReference type="GO" id="GO:0008108">
    <property type="term" value="F:UDP-glucose:hexose-1-phosphate uridylyltransferase activity"/>
    <property type="evidence" value="ECO:0007669"/>
    <property type="project" value="UniProtKB-EC"/>
</dbReference>
<dbReference type="Pfam" id="PF01087">
    <property type="entry name" value="GalP_UDP_transf"/>
    <property type="match status" value="1"/>
</dbReference>
<feature type="binding site" evidence="13">
    <location>
        <position position="150"/>
    </location>
    <ligand>
        <name>Zn(2+)</name>
        <dbReference type="ChEBI" id="CHEBI:29105"/>
    </ligand>
</feature>
<evidence type="ECO:0000256" key="10">
    <source>
        <dbReference type="ARBA" id="ARBA00023277"/>
    </source>
</evidence>
<proteinExistence type="inferred from homology"/>
<evidence type="ECO:0000256" key="7">
    <source>
        <dbReference type="ARBA" id="ARBA00022723"/>
    </source>
</evidence>
<accession>A0AAP3E1J0</accession>
<feature type="binding site" evidence="13">
    <location>
        <position position="99"/>
    </location>
    <ligand>
        <name>Zn(2+)</name>
        <dbReference type="ChEBI" id="CHEBI:29105"/>
    </ligand>
</feature>
<evidence type="ECO:0000256" key="2">
    <source>
        <dbReference type="ARBA" id="ARBA00004947"/>
    </source>
</evidence>
<dbReference type="GO" id="GO:0005737">
    <property type="term" value="C:cytoplasm"/>
    <property type="evidence" value="ECO:0007669"/>
    <property type="project" value="TreeGrafter"/>
</dbReference>
<feature type="binding site" evidence="13">
    <location>
        <position position="35"/>
    </location>
    <ligand>
        <name>Zn(2+)</name>
        <dbReference type="ChEBI" id="CHEBI:29105"/>
    </ligand>
</feature>
<dbReference type="EC" id="2.7.7.12" evidence="4"/>
<sequence>MSERRWNPILQEWTVTATHRQARTFKPPEDYCPFCPSHESGHPTAITEDDYDIAVVENGFPSLQRNPPAPAIESEGEDDLFAVGPASGICEVVLFTSDHDGVLSEQPVSQFHKLVQVWQDRYRELGSEDDIEYVFTFENKGEEMGVTLQHPHGQIYAYPFVPPLIERELESSAEHVAETGECLFCAVCDREQRDGERIVVQNDSFTAVVPFFARYAYEVHVYANDHRPSIDDLDAAEQRDLASILKRLLVAYDSLFDAEFDEFPYVMSTHQQPTDGSHEDAAHFHLEFYPPYRTAEKLKYLAGSERGAGTYINNTLPEESAAALREVAPESADLE</sequence>
<dbReference type="InterPro" id="IPR001937">
    <property type="entry name" value="GalP_UDPtransf1"/>
</dbReference>
<name>A0AAP3E1J0_9EURY</name>
<evidence type="ECO:0000313" key="17">
    <source>
        <dbReference type="EMBL" id="MCU4973211.1"/>
    </source>
</evidence>
<dbReference type="EMBL" id="JAOPKA010000004">
    <property type="protein sequence ID" value="MCU4741576.1"/>
    <property type="molecule type" value="Genomic_DNA"/>
</dbReference>
<reference evidence="16 18" key="1">
    <citation type="submission" date="2022-09" db="EMBL/GenBank/DDBJ databases">
        <title>Enrichment on poylsaccharides allowed isolation of novel metabolic and taxonomic groups of Haloarchaea.</title>
        <authorList>
            <person name="Sorokin D.Y."/>
            <person name="Elcheninov A.G."/>
            <person name="Khizhniak T.V."/>
            <person name="Kolganova T.V."/>
            <person name="Kublanov I.V."/>
        </authorList>
    </citation>
    <scope>NUCLEOTIDE SEQUENCE</scope>
    <source>
        <strain evidence="17 18">AArc-m2/3/4</strain>
        <strain evidence="16">AArc-xg1-1</strain>
    </source>
</reference>
<evidence type="ECO:0000256" key="4">
    <source>
        <dbReference type="ARBA" id="ARBA00012384"/>
    </source>
</evidence>
<dbReference type="EMBL" id="JAOPKB010000005">
    <property type="protein sequence ID" value="MCU4973211.1"/>
    <property type="molecule type" value="Genomic_DNA"/>
</dbReference>
<comment type="similarity">
    <text evidence="3">Belongs to the galactose-1-phosphate uridylyltransferase type 1 family.</text>
</comment>
<keyword evidence="5 16" id="KW-0808">Transferase</keyword>
<feature type="active site" description="Tele-UMP-histidine intermediate" evidence="12">
    <location>
        <position position="152"/>
    </location>
</feature>
<dbReference type="NCBIfam" id="TIGR00209">
    <property type="entry name" value="galT_1"/>
    <property type="match status" value="1"/>
</dbReference>
<evidence type="ECO:0000256" key="6">
    <source>
        <dbReference type="ARBA" id="ARBA00022695"/>
    </source>
</evidence>
<dbReference type="PANTHER" id="PTHR11943">
    <property type="entry name" value="GALACTOSE-1-PHOSPHATE URIDYLYLTRANSFERASE"/>
    <property type="match status" value="1"/>
</dbReference>
<evidence type="ECO:0000256" key="13">
    <source>
        <dbReference type="PIRSR" id="PIRSR000808-3"/>
    </source>
</evidence>
<dbReference type="CDD" id="cd00608">
    <property type="entry name" value="GalT"/>
    <property type="match status" value="1"/>
</dbReference>
<keyword evidence="18" id="KW-1185">Reference proteome</keyword>
<feature type="domain" description="Galactose-1-phosphate uridyl transferase N-terminal" evidence="14">
    <location>
        <begin position="2"/>
        <end position="162"/>
    </location>
</feature>
<evidence type="ECO:0000259" key="15">
    <source>
        <dbReference type="Pfam" id="PF02744"/>
    </source>
</evidence>
<dbReference type="RefSeq" id="WP_338003412.1">
    <property type="nucleotide sequence ID" value="NZ_JAOPKA010000004.1"/>
</dbReference>
<dbReference type="InterPro" id="IPR036265">
    <property type="entry name" value="HIT-like_sf"/>
</dbReference>
<evidence type="ECO:0000256" key="8">
    <source>
        <dbReference type="ARBA" id="ARBA00022833"/>
    </source>
</evidence>
<dbReference type="PROSITE" id="PS00117">
    <property type="entry name" value="GAL_P_UDP_TRANSF_I"/>
    <property type="match status" value="1"/>
</dbReference>
<keyword evidence="10" id="KW-0119">Carbohydrate metabolism</keyword>
<dbReference type="SUPFAM" id="SSF54197">
    <property type="entry name" value="HIT-like"/>
    <property type="match status" value="2"/>
</dbReference>
<evidence type="ECO:0000256" key="9">
    <source>
        <dbReference type="ARBA" id="ARBA00023144"/>
    </source>
</evidence>
<organism evidence="16 19">
    <name type="scientific">Natronoglomus mannanivorans</name>
    <dbReference type="NCBI Taxonomy" id="2979990"/>
    <lineage>
        <taxon>Archaea</taxon>
        <taxon>Methanobacteriati</taxon>
        <taxon>Methanobacteriota</taxon>
        <taxon>Stenosarchaea group</taxon>
        <taxon>Halobacteria</taxon>
        <taxon>Halobacteriales</taxon>
        <taxon>Natrialbaceae</taxon>
        <taxon>Natronoglomus</taxon>
    </lineage>
</organism>
<dbReference type="InterPro" id="IPR005850">
    <property type="entry name" value="GalP_Utransf_C"/>
</dbReference>
<dbReference type="InterPro" id="IPR005849">
    <property type="entry name" value="GalP_Utransf_N"/>
</dbReference>
<dbReference type="GO" id="GO:0033499">
    <property type="term" value="P:galactose catabolic process via UDP-galactose, Leloir pathway"/>
    <property type="evidence" value="ECO:0007669"/>
    <property type="project" value="TreeGrafter"/>
</dbReference>
<dbReference type="GO" id="GO:0008270">
    <property type="term" value="F:zinc ion binding"/>
    <property type="evidence" value="ECO:0007669"/>
    <property type="project" value="InterPro"/>
</dbReference>
<keyword evidence="9" id="KW-0299">Galactose metabolism</keyword>
<comment type="catalytic activity">
    <reaction evidence="1">
        <text>alpha-D-galactose 1-phosphate + UDP-alpha-D-glucose = alpha-D-glucose 1-phosphate + UDP-alpha-D-galactose</text>
        <dbReference type="Rhea" id="RHEA:13989"/>
        <dbReference type="ChEBI" id="CHEBI:58336"/>
        <dbReference type="ChEBI" id="CHEBI:58601"/>
        <dbReference type="ChEBI" id="CHEBI:58885"/>
        <dbReference type="ChEBI" id="CHEBI:66914"/>
        <dbReference type="EC" id="2.7.7.12"/>
    </reaction>
</comment>
<evidence type="ECO:0000259" key="14">
    <source>
        <dbReference type="Pfam" id="PF01087"/>
    </source>
</evidence>
<evidence type="ECO:0000256" key="1">
    <source>
        <dbReference type="ARBA" id="ARBA00001107"/>
    </source>
</evidence>
<comment type="caution">
    <text evidence="16">The sequence shown here is derived from an EMBL/GenBank/DDBJ whole genome shotgun (WGS) entry which is preliminary data.</text>
</comment>
<dbReference type="Proteomes" id="UP001320972">
    <property type="component" value="Unassembled WGS sequence"/>
</dbReference>
<evidence type="ECO:0000256" key="12">
    <source>
        <dbReference type="PIRSR" id="PIRSR000808-1"/>
    </source>
</evidence>
<comment type="pathway">
    <text evidence="2">Carbohydrate metabolism; galactose metabolism.</text>
</comment>
<evidence type="ECO:0000313" key="16">
    <source>
        <dbReference type="EMBL" id="MCU4741576.1"/>
    </source>
</evidence>
<keyword evidence="8 13" id="KW-0862">Zinc</keyword>
<dbReference type="Proteomes" id="UP001321018">
    <property type="component" value="Unassembled WGS sequence"/>
</dbReference>
<protein>
    <recommendedName>
        <fullName evidence="11">UDP-glucose--hexose-1-phosphate uridylyltransferase</fullName>
        <ecNumber evidence="4">2.7.7.12</ecNumber>
    </recommendedName>
    <alternativeName>
        <fullName evidence="11">UDP-glucose--hexose-1-phosphate uridylyltransferase</fullName>
    </alternativeName>
</protein>
<dbReference type="Gene3D" id="3.30.428.10">
    <property type="entry name" value="HIT-like"/>
    <property type="match status" value="2"/>
</dbReference>
<comment type="cofactor">
    <cofactor evidence="13">
        <name>Zn(2+)</name>
        <dbReference type="ChEBI" id="CHEBI:29105"/>
    </cofactor>
    <text evidence="13">Binds 1 zinc ion per subunit.</text>
</comment>
<dbReference type="AlphaFoldDB" id="A0AAP3E1J0"/>
<feature type="binding site" evidence="13">
    <location>
        <position position="32"/>
    </location>
    <ligand>
        <name>Zn(2+)</name>
        <dbReference type="ChEBI" id="CHEBI:29105"/>
    </ligand>
</feature>
<gene>
    <name evidence="16" type="primary">galT</name>
    <name evidence="17" type="ORF">OB955_10700</name>
    <name evidence="16" type="ORF">OB960_09195</name>
</gene>
<dbReference type="PANTHER" id="PTHR11943:SF1">
    <property type="entry name" value="GALACTOSE-1-PHOSPHATE URIDYLYLTRANSFERASE"/>
    <property type="match status" value="1"/>
</dbReference>
<keyword evidence="7 13" id="KW-0479">Metal-binding</keyword>
<keyword evidence="6 16" id="KW-0548">Nucleotidyltransferase</keyword>
<evidence type="ECO:0000256" key="5">
    <source>
        <dbReference type="ARBA" id="ARBA00022679"/>
    </source>
</evidence>
<evidence type="ECO:0000256" key="3">
    <source>
        <dbReference type="ARBA" id="ARBA00010951"/>
    </source>
</evidence>